<evidence type="ECO:0000256" key="7">
    <source>
        <dbReference type="ARBA" id="ARBA00023244"/>
    </source>
</evidence>
<dbReference type="GO" id="GO:0004325">
    <property type="term" value="F:ferrochelatase activity"/>
    <property type="evidence" value="ECO:0007669"/>
    <property type="project" value="UniProtKB-UniRule"/>
</dbReference>
<dbReference type="AlphaFoldDB" id="A0A5C5XVE8"/>
<comment type="similarity">
    <text evidence="1 9 10">Belongs to the ferrochelatase family.</text>
</comment>
<gene>
    <name evidence="9 11" type="primary">hemH</name>
    <name evidence="11" type="ORF">CA85_26480</name>
</gene>
<reference evidence="11 12" key="1">
    <citation type="submission" date="2019-02" db="EMBL/GenBank/DDBJ databases">
        <title>Deep-cultivation of Planctomycetes and their phenomic and genomic characterization uncovers novel biology.</title>
        <authorList>
            <person name="Wiegand S."/>
            <person name="Jogler M."/>
            <person name="Boedeker C."/>
            <person name="Pinto D."/>
            <person name="Vollmers J."/>
            <person name="Rivas-Marin E."/>
            <person name="Kohn T."/>
            <person name="Peeters S.H."/>
            <person name="Heuer A."/>
            <person name="Rast P."/>
            <person name="Oberbeckmann S."/>
            <person name="Bunk B."/>
            <person name="Jeske O."/>
            <person name="Meyerdierks A."/>
            <person name="Storesund J.E."/>
            <person name="Kallscheuer N."/>
            <person name="Luecker S."/>
            <person name="Lage O.M."/>
            <person name="Pohl T."/>
            <person name="Merkel B.J."/>
            <person name="Hornburger P."/>
            <person name="Mueller R.-W."/>
            <person name="Bruemmer F."/>
            <person name="Labrenz M."/>
            <person name="Spormann A.M."/>
            <person name="Op Den Camp H."/>
            <person name="Overmann J."/>
            <person name="Amann R."/>
            <person name="Jetten M.S.M."/>
            <person name="Mascher T."/>
            <person name="Medema M.H."/>
            <person name="Devos D.P."/>
            <person name="Kaster A.-K."/>
            <person name="Ovreas L."/>
            <person name="Rohde M."/>
            <person name="Galperin M.Y."/>
            <person name="Jogler C."/>
        </authorList>
    </citation>
    <scope>NUCLEOTIDE SEQUENCE [LARGE SCALE GENOMIC DNA]</scope>
    <source>
        <strain evidence="11 12">CA85</strain>
    </source>
</reference>
<organism evidence="11 12">
    <name type="scientific">Allorhodopirellula solitaria</name>
    <dbReference type="NCBI Taxonomy" id="2527987"/>
    <lineage>
        <taxon>Bacteria</taxon>
        <taxon>Pseudomonadati</taxon>
        <taxon>Planctomycetota</taxon>
        <taxon>Planctomycetia</taxon>
        <taxon>Pirellulales</taxon>
        <taxon>Pirellulaceae</taxon>
        <taxon>Allorhodopirellula</taxon>
    </lineage>
</organism>
<comment type="pathway">
    <text evidence="9">Porphyrin-containing compound metabolism; protoheme biosynthesis; protoheme from protoporphyrin-IX: step 1/1.</text>
</comment>
<feature type="binding site" evidence="9">
    <location>
        <position position="265"/>
    </location>
    <ligand>
        <name>Fe(2+)</name>
        <dbReference type="ChEBI" id="CHEBI:29033"/>
    </ligand>
</feature>
<dbReference type="CDD" id="cd00419">
    <property type="entry name" value="Ferrochelatase_C"/>
    <property type="match status" value="1"/>
</dbReference>
<evidence type="ECO:0000256" key="3">
    <source>
        <dbReference type="ARBA" id="ARBA00022723"/>
    </source>
</evidence>
<dbReference type="InterPro" id="IPR033644">
    <property type="entry name" value="Ferrochelatase_C"/>
</dbReference>
<dbReference type="GO" id="GO:0006783">
    <property type="term" value="P:heme biosynthetic process"/>
    <property type="evidence" value="ECO:0007669"/>
    <property type="project" value="UniProtKB-UniRule"/>
</dbReference>
<dbReference type="Proteomes" id="UP000318053">
    <property type="component" value="Unassembled WGS sequence"/>
</dbReference>
<comment type="catalytic activity">
    <reaction evidence="9">
        <text>heme b + 2 H(+) = protoporphyrin IX + Fe(2+)</text>
        <dbReference type="Rhea" id="RHEA:22584"/>
        <dbReference type="ChEBI" id="CHEBI:15378"/>
        <dbReference type="ChEBI" id="CHEBI:29033"/>
        <dbReference type="ChEBI" id="CHEBI:57306"/>
        <dbReference type="ChEBI" id="CHEBI:60344"/>
        <dbReference type="EC" id="4.98.1.1"/>
    </reaction>
</comment>
<dbReference type="PANTHER" id="PTHR11108:SF1">
    <property type="entry name" value="FERROCHELATASE, MITOCHONDRIAL"/>
    <property type="match status" value="1"/>
</dbReference>
<keyword evidence="3 9" id="KW-0479">Metal-binding</keyword>
<keyword evidence="5 9" id="KW-0350">Heme biosynthesis</keyword>
<evidence type="ECO:0000313" key="12">
    <source>
        <dbReference type="Proteomes" id="UP000318053"/>
    </source>
</evidence>
<dbReference type="Gene3D" id="3.40.50.1400">
    <property type="match status" value="2"/>
</dbReference>
<keyword evidence="2 9" id="KW-0963">Cytoplasm</keyword>
<evidence type="ECO:0000256" key="1">
    <source>
        <dbReference type="ARBA" id="ARBA00007718"/>
    </source>
</evidence>
<comment type="subcellular location">
    <subcellularLocation>
        <location evidence="9">Cytoplasm</location>
    </subcellularLocation>
</comment>
<keyword evidence="7 9" id="KW-0627">Porphyrin biosynthesis</keyword>
<dbReference type="EC" id="4.98.1.1" evidence="9"/>
<protein>
    <recommendedName>
        <fullName evidence="9">Ferrochelatase</fullName>
        <ecNumber evidence="9">4.98.1.1</ecNumber>
    </recommendedName>
    <alternativeName>
        <fullName evidence="9">Heme synthase</fullName>
    </alternativeName>
    <alternativeName>
        <fullName evidence="9">Protoheme ferro-lyase</fullName>
    </alternativeName>
</protein>
<evidence type="ECO:0000256" key="5">
    <source>
        <dbReference type="ARBA" id="ARBA00023133"/>
    </source>
</evidence>
<evidence type="ECO:0000256" key="4">
    <source>
        <dbReference type="ARBA" id="ARBA00023004"/>
    </source>
</evidence>
<evidence type="ECO:0000256" key="10">
    <source>
        <dbReference type="RuleBase" id="RU004185"/>
    </source>
</evidence>
<comment type="function">
    <text evidence="9">Catalyzes the ferrous insertion into protoporphyrin IX.</text>
</comment>
<dbReference type="NCBIfam" id="NF000689">
    <property type="entry name" value="PRK00035.2-1"/>
    <property type="match status" value="1"/>
</dbReference>
<dbReference type="FunFam" id="3.40.50.1400:FF:000008">
    <property type="entry name" value="Ferrochelatase"/>
    <property type="match status" value="1"/>
</dbReference>
<dbReference type="GO" id="GO:0005737">
    <property type="term" value="C:cytoplasm"/>
    <property type="evidence" value="ECO:0007669"/>
    <property type="project" value="UniProtKB-SubCell"/>
</dbReference>
<keyword evidence="12" id="KW-1185">Reference proteome</keyword>
<comment type="catalytic activity">
    <reaction evidence="8">
        <text>Fe-coproporphyrin III + 2 H(+) = coproporphyrin III + Fe(2+)</text>
        <dbReference type="Rhea" id="RHEA:49572"/>
        <dbReference type="ChEBI" id="CHEBI:15378"/>
        <dbReference type="ChEBI" id="CHEBI:29033"/>
        <dbReference type="ChEBI" id="CHEBI:68438"/>
        <dbReference type="ChEBI" id="CHEBI:131725"/>
        <dbReference type="EC" id="4.99.1.9"/>
    </reaction>
    <physiologicalReaction direction="right-to-left" evidence="8">
        <dbReference type="Rhea" id="RHEA:49574"/>
    </physiologicalReaction>
</comment>
<dbReference type="CDD" id="cd03411">
    <property type="entry name" value="Ferrochelatase_N"/>
    <property type="match status" value="1"/>
</dbReference>
<dbReference type="GO" id="GO:0046872">
    <property type="term" value="F:metal ion binding"/>
    <property type="evidence" value="ECO:0007669"/>
    <property type="project" value="UniProtKB-KW"/>
</dbReference>
<dbReference type="InterPro" id="IPR001015">
    <property type="entry name" value="Ferrochelatase"/>
</dbReference>
<dbReference type="NCBIfam" id="TIGR00109">
    <property type="entry name" value="hemH"/>
    <property type="match status" value="1"/>
</dbReference>
<dbReference type="PANTHER" id="PTHR11108">
    <property type="entry name" value="FERROCHELATASE"/>
    <property type="match status" value="1"/>
</dbReference>
<proteinExistence type="inferred from homology"/>
<keyword evidence="6 9" id="KW-0456">Lyase</keyword>
<sequence>MSSLPPYDSFLLVSFGGPEGPDDVIPFLENVLRGKNVPRERMLEVAEHYAHFGGVSPINEQNRELLTAIKAEFQSTGIDLPVYWGNRNWAPYFADTLEQMKADGCQRTLAFFTSMFSSYSGCRQYRENIAAARQQVGDEAPLVEKVRMGFNHPGFIAAMAEHVKAAAASIDCPPSDVKLLLTAHSIPLSMAENCDYEIQLREASRLVAEACGASDWDLVYQSRSGPPTQPWLEPDVLDEIARLDDEQKIPALVILPIGFVSDHMEVMFDLDEEAAELCAERGIPMARAASAGTSPAFVKMIRSLVEERLERVDERPALGDLGPWHDVCPADCCTYTPRRPASRPEGASGQG</sequence>
<dbReference type="UniPathway" id="UPA00252">
    <property type="reaction ID" value="UER00325"/>
</dbReference>
<feature type="binding site" evidence="9">
    <location>
        <position position="184"/>
    </location>
    <ligand>
        <name>Fe(2+)</name>
        <dbReference type="ChEBI" id="CHEBI:29033"/>
    </ligand>
</feature>
<dbReference type="OrthoDB" id="9776380at2"/>
<evidence type="ECO:0000256" key="9">
    <source>
        <dbReference type="HAMAP-Rule" id="MF_00323"/>
    </source>
</evidence>
<keyword evidence="4 9" id="KW-0408">Iron</keyword>
<name>A0A5C5XVE8_9BACT</name>
<evidence type="ECO:0000256" key="6">
    <source>
        <dbReference type="ARBA" id="ARBA00023239"/>
    </source>
</evidence>
<dbReference type="Pfam" id="PF00762">
    <property type="entry name" value="Ferrochelatase"/>
    <property type="match status" value="1"/>
</dbReference>
<dbReference type="RefSeq" id="WP_146391632.1">
    <property type="nucleotide sequence ID" value="NZ_SJPK01000005.1"/>
</dbReference>
<dbReference type="InterPro" id="IPR033659">
    <property type="entry name" value="Ferrochelatase_N"/>
</dbReference>
<accession>A0A5C5XVE8</accession>
<dbReference type="SUPFAM" id="SSF53800">
    <property type="entry name" value="Chelatase"/>
    <property type="match status" value="1"/>
</dbReference>
<comment type="caution">
    <text evidence="11">The sequence shown here is derived from an EMBL/GenBank/DDBJ whole genome shotgun (WGS) entry which is preliminary data.</text>
</comment>
<dbReference type="EMBL" id="SJPK01000005">
    <property type="protein sequence ID" value="TWT66551.1"/>
    <property type="molecule type" value="Genomic_DNA"/>
</dbReference>
<dbReference type="HAMAP" id="MF_00323">
    <property type="entry name" value="Ferrochelatase"/>
    <property type="match status" value="1"/>
</dbReference>
<evidence type="ECO:0000256" key="8">
    <source>
        <dbReference type="ARBA" id="ARBA00024536"/>
    </source>
</evidence>
<evidence type="ECO:0000313" key="11">
    <source>
        <dbReference type="EMBL" id="TWT66551.1"/>
    </source>
</evidence>
<evidence type="ECO:0000256" key="2">
    <source>
        <dbReference type="ARBA" id="ARBA00022490"/>
    </source>
</evidence>